<dbReference type="Proteomes" id="UP000567922">
    <property type="component" value="Unassembled WGS sequence"/>
</dbReference>
<comment type="caution">
    <text evidence="2">The sequence shown here is derived from an EMBL/GenBank/DDBJ whole genome shotgun (WGS) entry which is preliminary data.</text>
</comment>
<accession>A0A839RVA3</accession>
<name>A0A839RVA3_9ACTN</name>
<evidence type="ECO:0000256" key="1">
    <source>
        <dbReference type="SAM" id="MobiDB-lite"/>
    </source>
</evidence>
<reference evidence="2 3" key="1">
    <citation type="submission" date="2020-08" db="EMBL/GenBank/DDBJ databases">
        <title>Sequencing the genomes of 1000 actinobacteria strains.</title>
        <authorList>
            <person name="Klenk H.-P."/>
        </authorList>
    </citation>
    <scope>NUCLEOTIDE SEQUENCE [LARGE SCALE GENOMIC DNA]</scope>
    <source>
        <strain evidence="2 3">DSM 45258</strain>
    </source>
</reference>
<feature type="region of interest" description="Disordered" evidence="1">
    <location>
        <begin position="143"/>
        <end position="162"/>
    </location>
</feature>
<keyword evidence="3" id="KW-1185">Reference proteome</keyword>
<gene>
    <name evidence="2" type="ORF">FHU29_004691</name>
</gene>
<evidence type="ECO:0000313" key="2">
    <source>
        <dbReference type="EMBL" id="MBB3040196.1"/>
    </source>
</evidence>
<dbReference type="RefSeq" id="WP_232323097.1">
    <property type="nucleotide sequence ID" value="NZ_BDDI01000031.1"/>
</dbReference>
<proteinExistence type="predicted"/>
<dbReference type="AlphaFoldDB" id="A0A839RVA3"/>
<organism evidence="2 3">
    <name type="scientific">Hoyosella altamirensis</name>
    <dbReference type="NCBI Taxonomy" id="616997"/>
    <lineage>
        <taxon>Bacteria</taxon>
        <taxon>Bacillati</taxon>
        <taxon>Actinomycetota</taxon>
        <taxon>Actinomycetes</taxon>
        <taxon>Mycobacteriales</taxon>
        <taxon>Hoyosellaceae</taxon>
        <taxon>Hoyosella</taxon>
    </lineage>
</organism>
<dbReference type="EMBL" id="JACHWS010000011">
    <property type="protein sequence ID" value="MBB3040196.1"/>
    <property type="molecule type" value="Genomic_DNA"/>
</dbReference>
<sequence length="162" mass="16996">MQHGHGAPAAGPIATLPRLEPLSESAQAALLYVGHHAQFPCEVSGSLHLPPADSGVVDQAGTGPVAVQLADRHPAIPAGLVVRAMRHARHDHQKRRPRDGLGPSLVAEPPIVQAVQHGAVQQPLFAAPPAVRPVAAAIRTLWQRPAQRQHEQPRTGGISTTG</sequence>
<protein>
    <submittedName>
        <fullName evidence="2">Uncharacterized protein</fullName>
    </submittedName>
</protein>
<evidence type="ECO:0000313" key="3">
    <source>
        <dbReference type="Proteomes" id="UP000567922"/>
    </source>
</evidence>